<dbReference type="Proteomes" id="UP000325849">
    <property type="component" value="Unassembled WGS sequence"/>
</dbReference>
<sequence>MFRGTTARTVLSLLVAVLLALPLCTPAAPFAPAHPARHAEAGASGPGPALTHRAPREESAVALDCTQPGSPANPFRTRDRHRLATRADPAPQEPERPSPARDPAAAPRPPRAEGAVLRPWRSPAAHSPAALQVFRC</sequence>
<gene>
    <name evidence="3" type="ORF">FNH09_42095</name>
</gene>
<keyword evidence="2" id="KW-0732">Signal</keyword>
<evidence type="ECO:0000313" key="3">
    <source>
        <dbReference type="EMBL" id="MPY37568.1"/>
    </source>
</evidence>
<comment type="caution">
    <text evidence="3">The sequence shown here is derived from an EMBL/GenBank/DDBJ whole genome shotgun (WGS) entry which is preliminary data.</text>
</comment>
<dbReference type="RefSeq" id="WP_152895137.1">
    <property type="nucleotide sequence ID" value="NZ_VJZD01000330.1"/>
</dbReference>
<proteinExistence type="predicted"/>
<protein>
    <recommendedName>
        <fullName evidence="5">Secreted protein</fullName>
    </recommendedName>
</protein>
<evidence type="ECO:0000256" key="2">
    <source>
        <dbReference type="SAM" id="SignalP"/>
    </source>
</evidence>
<feature type="chain" id="PRO_5024925758" description="Secreted protein" evidence="2">
    <location>
        <begin position="28"/>
        <end position="136"/>
    </location>
</feature>
<name>A0A5N8VU41_9ACTN</name>
<evidence type="ECO:0000313" key="4">
    <source>
        <dbReference type="Proteomes" id="UP000325849"/>
    </source>
</evidence>
<feature type="signal peptide" evidence="2">
    <location>
        <begin position="1"/>
        <end position="27"/>
    </location>
</feature>
<feature type="region of interest" description="Disordered" evidence="1">
    <location>
        <begin position="33"/>
        <end position="127"/>
    </location>
</feature>
<dbReference type="EMBL" id="VJZD01000330">
    <property type="protein sequence ID" value="MPY37568.1"/>
    <property type="molecule type" value="Genomic_DNA"/>
</dbReference>
<accession>A0A5N8VU41</accession>
<dbReference type="OrthoDB" id="4337596at2"/>
<evidence type="ECO:0008006" key="5">
    <source>
        <dbReference type="Google" id="ProtNLM"/>
    </source>
</evidence>
<reference evidence="3 4" key="1">
    <citation type="submission" date="2019-07" db="EMBL/GenBank/DDBJ databases">
        <title>New species of Amycolatopsis and Streptomyces.</title>
        <authorList>
            <person name="Duangmal K."/>
            <person name="Teo W.F.A."/>
            <person name="Lipun K."/>
        </authorList>
    </citation>
    <scope>NUCLEOTIDE SEQUENCE [LARGE SCALE GENOMIC DNA]</scope>
    <source>
        <strain evidence="3 4">NBRC 109810</strain>
    </source>
</reference>
<evidence type="ECO:0000256" key="1">
    <source>
        <dbReference type="SAM" id="MobiDB-lite"/>
    </source>
</evidence>
<dbReference type="AlphaFoldDB" id="A0A5N8VU41"/>
<organism evidence="3 4">
    <name type="scientific">Streptomyces adustus</name>
    <dbReference type="NCBI Taxonomy" id="1609272"/>
    <lineage>
        <taxon>Bacteria</taxon>
        <taxon>Bacillati</taxon>
        <taxon>Actinomycetota</taxon>
        <taxon>Actinomycetes</taxon>
        <taxon>Kitasatosporales</taxon>
        <taxon>Streptomycetaceae</taxon>
        <taxon>Streptomyces</taxon>
    </lineage>
</organism>
<keyword evidence="4" id="KW-1185">Reference proteome</keyword>